<feature type="compositionally biased region" description="Basic and acidic residues" evidence="1">
    <location>
        <begin position="202"/>
        <end position="211"/>
    </location>
</feature>
<organism evidence="3">
    <name type="scientific">Sarcoptes scabiei</name>
    <name type="common">Itch mite</name>
    <name type="synonym">Acarus scabiei</name>
    <dbReference type="NCBI Taxonomy" id="52283"/>
    <lineage>
        <taxon>Eukaryota</taxon>
        <taxon>Metazoa</taxon>
        <taxon>Ecdysozoa</taxon>
        <taxon>Arthropoda</taxon>
        <taxon>Chelicerata</taxon>
        <taxon>Arachnida</taxon>
        <taxon>Acari</taxon>
        <taxon>Acariformes</taxon>
        <taxon>Sarcoptiformes</taxon>
        <taxon>Astigmata</taxon>
        <taxon>Psoroptidia</taxon>
        <taxon>Sarcoptoidea</taxon>
        <taxon>Sarcoptidae</taxon>
        <taxon>Sarcoptinae</taxon>
        <taxon>Sarcoptes</taxon>
    </lineage>
</organism>
<protein>
    <recommendedName>
        <fullName evidence="2">C2 domain-containing protein</fullName>
    </recommendedName>
</protein>
<dbReference type="EMBL" id="WVUK01000045">
    <property type="protein sequence ID" value="KAF7495765.1"/>
    <property type="molecule type" value="Genomic_DNA"/>
</dbReference>
<feature type="domain" description="C2" evidence="2">
    <location>
        <begin position="1577"/>
        <end position="1724"/>
    </location>
</feature>
<dbReference type="SUPFAM" id="SSF49562">
    <property type="entry name" value="C2 domain (Calcium/lipid-binding domain, CaLB)"/>
    <property type="match status" value="1"/>
</dbReference>
<feature type="compositionally biased region" description="Basic and acidic residues" evidence="1">
    <location>
        <begin position="596"/>
        <end position="612"/>
    </location>
</feature>
<name>A0A834VH78_SARSC</name>
<gene>
    <name evidence="3" type="ORF">SSS_7365</name>
</gene>
<keyword evidence="5" id="KW-1185">Reference proteome</keyword>
<accession>A0A834VH78</accession>
<dbReference type="Pfam" id="PF00168">
    <property type="entry name" value="C2"/>
    <property type="match status" value="1"/>
</dbReference>
<feature type="region of interest" description="Disordered" evidence="1">
    <location>
        <begin position="575"/>
        <end position="626"/>
    </location>
</feature>
<feature type="compositionally biased region" description="Polar residues" evidence="1">
    <location>
        <begin position="1261"/>
        <end position="1271"/>
    </location>
</feature>
<feature type="compositionally biased region" description="Low complexity" evidence="1">
    <location>
        <begin position="523"/>
        <end position="532"/>
    </location>
</feature>
<sequence length="1974" mass="226948">MINNQIVSVSISPTVTISTSSSSSASLLSSSSTTMTMTTTTTTTTTLTMKKSSTIETNSIDGGDCFETNNPIDDTFNHRCLKSIVNESRQSNGKQIKERLRFFEQNLMKENPKETKRLDGDEITQSRNATIISDSIRSVANLLNNINVDNIVGVDGNTAIYENYQIDLKNDFRKFHSQNDSKSAPKSIRSLSSLASSSVDKHSILEDDQNHRYQSTSQSIEKKVNGCKQTNGLNQNVPKIDLDPNGSNLDRFPIDLDGDNRFRYPITNQQDLNIDFDSVDNDQNHHLDYHHHHHNLTHRDHFGVETCDGNCDHHSIDSYPNHFLTHHHHHHHLDHQQDRFGVDDDDENNIGQDIFTTDSKNTLQYYQQFGRNISDDYLVNRAIVIDTNIVNGSIERFHPNDGDYQIDIAIDGDDVDDDSLMISDVNDERVDHLNHYQNHHQFDLYTVTDSAYNGTDSTLFASSSHPNPQVFPIIETDLGAIGSIYGNPLVYSLHTIYEESENESSLQTLSSMQSLEYHHQHQNHQLSQQQKSQHQHQEREYRWESKNYPINLNEDGYYYDDELDSNLFRDQKNQIFYDDDDGGDGDNDDDDEEEEKEKNDDRIRSNRNKKDQSSQGVPRSNSNLVDDIAVMNESSDENEEKDATLSSKLERYFTSGLLKAQNDSNNFNRPEPISIDPKSQLNLESYSKISKQFDCERFLSKLLIDMLCWFHNYRKNRPNLGISNELLLQKWTKSNIFLDIQTIEELKIVLTNFNHLVQIDIRSFIVKMIKFWNENDSLSHKITDNETKSLEEIVSKHLLDSSSSSSSSPWRKSLRNWIAQFLVEIAIEFLASTQLYHLIFDHRIWSNIVKELFQNGNNPMLAKCFDPKRSSRMIQIVNVRINGRLLASNDQRSSDQSFVDKVTENGDGKNSIKDSKKLPSLITILPVCEQNNRNRDYRTILQINDEWNTSSSSSSSRSAMIEEQAKRSAQEDFIGDDDCDGPIKENANRLTKFFRTSNPLNRSFLAKISPSSKSNTTIDTIFPKSCDDSIKIIQDDNRFENVCRNESKDLSKKFQSDRNAKKDTTLDHCSSINRRSNAGVTKSNSTQSNKSHHPNRLNDNHRNSFRNFSHSTLDHLYDILKNPFKRKKSNNPSTIKSGDDGDNRASKQSLIEQTMLDRKSLSDSVTSKSLSESNLNYSIQEHSMRPDGDDRCFDSDPNSSNLNRFVSIRTDYDYDDDNGDDGEDRKSNQKFNSIHCRSFDSIDYPPIDDCDMDRNQSMEIISNQSKSTPQLHSIDEKISTKREKSSTKTKRKDSMKQKSQPTIHSSSKHPPEFDSLHSLQSNDFVRQSRTKSLCLEPYGIDDRFDDNYRNNSIRVHPKYIDQIEDQKSIDFEKKFSQNLNEKILLRSRSNERTSSYEDAKKNRSKMIKCHLKRSLSGSNTRSISYSSLSTIATDGSCRLNQSIQSYSSFKRPKSYYINDDDDHDDDDDDDDRLWRKKSPIHHSQSTYSRDLCENSFDIINGESGLASIKYSQSQSQPTSQHLTSLFTSASFNSGSIVKDFDCNQKTILLSSIETESKHKKSSNSKSKIVTNCVPQTEIGKICLSIYYETKLGSLTITIFRCCLNSIKKNKNEFYVKVYLMTTHNNQNHQSIGSTKLSLDEERLLKKKTKIKKSIKNDASDSFIYDIEFNEILRFNGKWQLFNHSYLSISLWNNDTFGRNTLQGQLLLKLDERIMLNSIQTRSWHNLTIRNKTKRLIFDLDSAEYFDSIQIDSSTLIKSIENKENRNGSIFLAIKFDDFNYDLNRSMRQFRSNDSQRNEKNRGNLSILIKGAEILKPIDLIGQCYCKLILSGGNENLERRQQQHQQQQIKSSCSSSLSFSSSHTTSSSSTSSSASTSFPVSRKEYETIETDPIELNVRNLRWNQTIKFNSINLDDLLLRKRLRIVIVRQNKQTKIDLGHVVLANKNASSNEAKNLWQQMIDRPNLWAYGNIPLRD</sequence>
<evidence type="ECO:0000256" key="1">
    <source>
        <dbReference type="SAM" id="MobiDB-lite"/>
    </source>
</evidence>
<reference evidence="4" key="3">
    <citation type="submission" date="2022-06" db="UniProtKB">
        <authorList>
            <consortium name="EnsemblMetazoa"/>
        </authorList>
    </citation>
    <scope>IDENTIFICATION</scope>
</reference>
<evidence type="ECO:0000313" key="3">
    <source>
        <dbReference type="EMBL" id="KAF7495765.1"/>
    </source>
</evidence>
<dbReference type="EnsemblMetazoa" id="SSS_7365s_mrna">
    <property type="protein sequence ID" value="KAF7495765.1"/>
    <property type="gene ID" value="SSS_7365"/>
</dbReference>
<feature type="compositionally biased region" description="Polar residues" evidence="1">
    <location>
        <begin position="228"/>
        <end position="237"/>
    </location>
</feature>
<feature type="region of interest" description="Disordered" evidence="1">
    <location>
        <begin position="1124"/>
        <end position="1200"/>
    </location>
</feature>
<dbReference type="Proteomes" id="UP000070412">
    <property type="component" value="Unassembled WGS sequence"/>
</dbReference>
<feature type="compositionally biased region" description="Low complexity" evidence="1">
    <location>
        <begin position="1860"/>
        <end position="1876"/>
    </location>
</feature>
<dbReference type="PROSITE" id="PS50004">
    <property type="entry name" value="C2"/>
    <property type="match status" value="1"/>
</dbReference>
<feature type="compositionally biased region" description="Acidic residues" evidence="1">
    <location>
        <begin position="577"/>
        <end position="595"/>
    </location>
</feature>
<dbReference type="InterPro" id="IPR035892">
    <property type="entry name" value="C2_domain_sf"/>
</dbReference>
<feature type="region of interest" description="Disordered" evidence="1">
    <location>
        <begin position="228"/>
        <end position="247"/>
    </location>
</feature>
<reference evidence="5" key="1">
    <citation type="journal article" date="2020" name="PLoS Negl. Trop. Dis.">
        <title>High-quality nuclear genome for Sarcoptes scabiei-A critical resource for a neglected parasite.</title>
        <authorList>
            <person name="Korhonen P.K."/>
            <person name="Gasser R.B."/>
            <person name="Ma G."/>
            <person name="Wang T."/>
            <person name="Stroehlein A.J."/>
            <person name="Young N.D."/>
            <person name="Ang C.S."/>
            <person name="Fernando D.D."/>
            <person name="Lu H.C."/>
            <person name="Taylor S."/>
            <person name="Reynolds S.L."/>
            <person name="Mofiz E."/>
            <person name="Najaraj S.H."/>
            <person name="Gowda H."/>
            <person name="Madugundu A."/>
            <person name="Renuse S."/>
            <person name="Holt D."/>
            <person name="Pandey A."/>
            <person name="Papenfuss A.T."/>
            <person name="Fischer K."/>
        </authorList>
    </citation>
    <scope>NUCLEOTIDE SEQUENCE [LARGE SCALE GENOMIC DNA]</scope>
</reference>
<feature type="compositionally biased region" description="Polar residues" evidence="1">
    <location>
        <begin position="1067"/>
        <end position="1089"/>
    </location>
</feature>
<feature type="region of interest" description="Disordered" evidence="1">
    <location>
        <begin position="202"/>
        <end position="221"/>
    </location>
</feature>
<dbReference type="OrthoDB" id="195679at2759"/>
<feature type="region of interest" description="Disordered" evidence="1">
    <location>
        <begin position="516"/>
        <end position="542"/>
    </location>
</feature>
<evidence type="ECO:0000259" key="2">
    <source>
        <dbReference type="PROSITE" id="PS50004"/>
    </source>
</evidence>
<dbReference type="InterPro" id="IPR000008">
    <property type="entry name" value="C2_dom"/>
</dbReference>
<feature type="region of interest" description="Disordered" evidence="1">
    <location>
        <begin position="1261"/>
        <end position="1316"/>
    </location>
</feature>
<feature type="compositionally biased region" description="Polar residues" evidence="1">
    <location>
        <begin position="613"/>
        <end position="624"/>
    </location>
</feature>
<feature type="region of interest" description="Disordered" evidence="1">
    <location>
        <begin position="1860"/>
        <end position="1880"/>
    </location>
</feature>
<evidence type="ECO:0000313" key="5">
    <source>
        <dbReference type="Proteomes" id="UP000070412"/>
    </source>
</evidence>
<feature type="compositionally biased region" description="Basic and acidic residues" evidence="1">
    <location>
        <begin position="1273"/>
        <end position="1296"/>
    </location>
</feature>
<proteinExistence type="predicted"/>
<feature type="compositionally biased region" description="Basic and acidic residues" evidence="1">
    <location>
        <begin position="1054"/>
        <end position="1066"/>
    </location>
</feature>
<evidence type="ECO:0000313" key="4">
    <source>
        <dbReference type="EnsemblMetazoa" id="KAF7495765.1"/>
    </source>
</evidence>
<dbReference type="Gene3D" id="2.60.40.150">
    <property type="entry name" value="C2 domain"/>
    <property type="match status" value="2"/>
</dbReference>
<feature type="compositionally biased region" description="Low complexity" evidence="1">
    <location>
        <begin position="1162"/>
        <end position="1173"/>
    </location>
</feature>
<reference evidence="3" key="2">
    <citation type="submission" date="2020-01" db="EMBL/GenBank/DDBJ databases">
        <authorList>
            <person name="Korhonen P.K.K."/>
            <person name="Guangxu M.G."/>
            <person name="Wang T.W."/>
            <person name="Stroehlein A.J.S."/>
            <person name="Young N.D."/>
            <person name="Ang C.-S.A."/>
            <person name="Fernando D.W.F."/>
            <person name="Lu H.L."/>
            <person name="Taylor S.T."/>
            <person name="Ehtesham M.E.M."/>
            <person name="Najaraj S.H.N."/>
            <person name="Harsha G.H.G."/>
            <person name="Madugundu A.M."/>
            <person name="Renuse S.R."/>
            <person name="Holt D.H."/>
            <person name="Pandey A.P."/>
            <person name="Papenfuss A.P."/>
            <person name="Gasser R.B.G."/>
            <person name="Fischer K.F."/>
        </authorList>
    </citation>
    <scope>NUCLEOTIDE SEQUENCE</scope>
    <source>
        <strain evidence="3">SSS_KF_BRIS2020</strain>
    </source>
</reference>
<feature type="compositionally biased region" description="Basic and acidic residues" evidence="1">
    <location>
        <begin position="1182"/>
        <end position="1194"/>
    </location>
</feature>
<feature type="region of interest" description="Disordered" evidence="1">
    <location>
        <begin position="1054"/>
        <end position="1106"/>
    </location>
</feature>